<evidence type="ECO:0000256" key="3">
    <source>
        <dbReference type="ARBA" id="ARBA00022793"/>
    </source>
</evidence>
<evidence type="ECO:0000256" key="5">
    <source>
        <dbReference type="ARBA" id="ARBA00023145"/>
    </source>
</evidence>
<evidence type="ECO:0000256" key="8">
    <source>
        <dbReference type="ARBA" id="ARBA00023317"/>
    </source>
</evidence>
<gene>
    <name evidence="9 14" type="primary">panD</name>
    <name evidence="14" type="ORF">Enr17x_22150</name>
</gene>
<dbReference type="HAMAP" id="MF_00446">
    <property type="entry name" value="PanD"/>
    <property type="match status" value="1"/>
</dbReference>
<dbReference type="Gene3D" id="2.40.40.20">
    <property type="match status" value="1"/>
</dbReference>
<comment type="cofactor">
    <cofactor evidence="9 10">
        <name>pyruvate</name>
        <dbReference type="ChEBI" id="CHEBI:15361"/>
    </cofactor>
    <text evidence="9 10">Binds 1 pyruvoyl group covalently per subunit.</text>
</comment>
<accession>A0A518IAQ2</accession>
<evidence type="ECO:0000256" key="10">
    <source>
        <dbReference type="PIRSR" id="PIRSR006246-1"/>
    </source>
</evidence>
<dbReference type="AlphaFoldDB" id="A0A518IAQ2"/>
<feature type="active site" description="Proton donor" evidence="9 10">
    <location>
        <position position="58"/>
    </location>
</feature>
<evidence type="ECO:0000256" key="7">
    <source>
        <dbReference type="ARBA" id="ARBA00023270"/>
    </source>
</evidence>
<sequence>MKRVLLKSKIHRATVTEANLEYNGSVTIDQELMEAADIVEYEQVQIYNITSGTRLTTYAITGAPGSGVICINGAAAHLVKPNDLVIIASYAEYKEKESRRHRPKVVLVDEQNCPVPEPAELPVASAAE</sequence>
<evidence type="ECO:0000256" key="2">
    <source>
        <dbReference type="ARBA" id="ARBA00022655"/>
    </source>
</evidence>
<keyword evidence="7 9" id="KW-0704">Schiff base</keyword>
<evidence type="ECO:0000256" key="1">
    <source>
        <dbReference type="ARBA" id="ARBA00022490"/>
    </source>
</evidence>
<evidence type="ECO:0000256" key="11">
    <source>
        <dbReference type="PIRSR" id="PIRSR006246-2"/>
    </source>
</evidence>
<dbReference type="PIRSF" id="PIRSF006246">
    <property type="entry name" value="Asp_decarbox"/>
    <property type="match status" value="1"/>
</dbReference>
<keyword evidence="6 9" id="KW-0456">Lyase</keyword>
<dbReference type="GO" id="GO:0005829">
    <property type="term" value="C:cytosol"/>
    <property type="evidence" value="ECO:0007669"/>
    <property type="project" value="TreeGrafter"/>
</dbReference>
<dbReference type="SUPFAM" id="SSF50692">
    <property type="entry name" value="ADC-like"/>
    <property type="match status" value="1"/>
</dbReference>
<protein>
    <recommendedName>
        <fullName evidence="9">Aspartate 1-decarboxylase</fullName>
        <ecNumber evidence="9">4.1.1.11</ecNumber>
    </recommendedName>
    <alternativeName>
        <fullName evidence="9">Aspartate alpha-decarboxylase</fullName>
    </alternativeName>
    <component>
        <recommendedName>
            <fullName evidence="9">Aspartate 1-decarboxylase beta chain</fullName>
        </recommendedName>
    </component>
    <component>
        <recommendedName>
            <fullName evidence="9">Aspartate 1-decarboxylase alpha chain</fullName>
        </recommendedName>
    </component>
</protein>
<feature type="chain" id="PRO_5023569982" description="Aspartate 1-decarboxylase alpha chain" evidence="9 13">
    <location>
        <begin position="25"/>
        <end position="128"/>
    </location>
</feature>
<reference evidence="14 15" key="1">
    <citation type="submission" date="2019-03" db="EMBL/GenBank/DDBJ databases">
        <title>Deep-cultivation of Planctomycetes and their phenomic and genomic characterization uncovers novel biology.</title>
        <authorList>
            <person name="Wiegand S."/>
            <person name="Jogler M."/>
            <person name="Boedeker C."/>
            <person name="Pinto D."/>
            <person name="Vollmers J."/>
            <person name="Rivas-Marin E."/>
            <person name="Kohn T."/>
            <person name="Peeters S.H."/>
            <person name="Heuer A."/>
            <person name="Rast P."/>
            <person name="Oberbeckmann S."/>
            <person name="Bunk B."/>
            <person name="Jeske O."/>
            <person name="Meyerdierks A."/>
            <person name="Storesund J.E."/>
            <person name="Kallscheuer N."/>
            <person name="Luecker S."/>
            <person name="Lage O.M."/>
            <person name="Pohl T."/>
            <person name="Merkel B.J."/>
            <person name="Hornburger P."/>
            <person name="Mueller R.-W."/>
            <person name="Bruemmer F."/>
            <person name="Labrenz M."/>
            <person name="Spormann A.M."/>
            <person name="Op den Camp H."/>
            <person name="Overmann J."/>
            <person name="Amann R."/>
            <person name="Jetten M.S.M."/>
            <person name="Mascher T."/>
            <person name="Medema M.H."/>
            <person name="Devos D.P."/>
            <person name="Kaster A.-K."/>
            <person name="Ovreas L."/>
            <person name="Rohde M."/>
            <person name="Galperin M.Y."/>
            <person name="Jogler C."/>
        </authorList>
    </citation>
    <scope>NUCLEOTIDE SEQUENCE [LARGE SCALE GENOMIC DNA]</scope>
    <source>
        <strain evidence="14 15">Enr17</strain>
    </source>
</reference>
<keyword evidence="3 9" id="KW-0210">Decarboxylase</keyword>
<dbReference type="UniPathway" id="UPA00028">
    <property type="reaction ID" value="UER00002"/>
</dbReference>
<keyword evidence="15" id="KW-1185">Reference proteome</keyword>
<comment type="subunit">
    <text evidence="9">Heterooctamer of four alpha and four beta subunits.</text>
</comment>
<keyword evidence="8 9" id="KW-0670">Pyruvate</keyword>
<comment type="similarity">
    <text evidence="9">Belongs to the PanD family.</text>
</comment>
<feature type="binding site" evidence="9 11">
    <location>
        <position position="57"/>
    </location>
    <ligand>
        <name>substrate</name>
    </ligand>
</feature>
<evidence type="ECO:0000313" key="14">
    <source>
        <dbReference type="EMBL" id="QDV50177.1"/>
    </source>
</evidence>
<feature type="modified residue" description="Pyruvic acid (Ser)" evidence="9 12">
    <location>
        <position position="25"/>
    </location>
</feature>
<evidence type="ECO:0000256" key="12">
    <source>
        <dbReference type="PIRSR" id="PIRSR006246-3"/>
    </source>
</evidence>
<feature type="active site" description="Schiff-base intermediate with substrate; via pyruvic acid" evidence="9 10">
    <location>
        <position position="25"/>
    </location>
</feature>
<evidence type="ECO:0000256" key="6">
    <source>
        <dbReference type="ARBA" id="ARBA00023239"/>
    </source>
</evidence>
<keyword evidence="5 9" id="KW-0865">Zymogen</keyword>
<keyword evidence="1 9" id="KW-0963">Cytoplasm</keyword>
<feature type="chain" id="PRO_5023569983" description="Aspartate 1-decarboxylase beta chain" evidence="9 13">
    <location>
        <begin position="1"/>
        <end position="24"/>
    </location>
</feature>
<dbReference type="PANTHER" id="PTHR21012">
    <property type="entry name" value="ASPARTATE 1-DECARBOXYLASE"/>
    <property type="match status" value="1"/>
</dbReference>
<keyword evidence="4 9" id="KW-0068">Autocatalytic cleavage</keyword>
<dbReference type="GO" id="GO:0004068">
    <property type="term" value="F:aspartate 1-decarboxylase activity"/>
    <property type="evidence" value="ECO:0007669"/>
    <property type="project" value="UniProtKB-UniRule"/>
</dbReference>
<evidence type="ECO:0000313" key="15">
    <source>
        <dbReference type="Proteomes" id="UP000318313"/>
    </source>
</evidence>
<comment type="PTM">
    <text evidence="9 12">Is synthesized initially as an inactive proenzyme, which is activated by self-cleavage at a specific serine bond to produce a beta-subunit with a hydroxyl group at its C-terminus and an alpha-subunit with a pyruvoyl group at its N-terminus.</text>
</comment>
<comment type="catalytic activity">
    <reaction evidence="9">
        <text>L-aspartate + H(+) = beta-alanine + CO2</text>
        <dbReference type="Rhea" id="RHEA:19497"/>
        <dbReference type="ChEBI" id="CHEBI:15378"/>
        <dbReference type="ChEBI" id="CHEBI:16526"/>
        <dbReference type="ChEBI" id="CHEBI:29991"/>
        <dbReference type="ChEBI" id="CHEBI:57966"/>
        <dbReference type="EC" id="4.1.1.11"/>
    </reaction>
</comment>
<dbReference type="NCBIfam" id="TIGR00223">
    <property type="entry name" value="panD"/>
    <property type="match status" value="1"/>
</dbReference>
<evidence type="ECO:0000256" key="4">
    <source>
        <dbReference type="ARBA" id="ARBA00022813"/>
    </source>
</evidence>
<dbReference type="InterPro" id="IPR009010">
    <property type="entry name" value="Asp_de-COase-like_dom_sf"/>
</dbReference>
<dbReference type="PANTHER" id="PTHR21012:SF0">
    <property type="entry name" value="ASPARTATE 1-DECARBOXYLASE"/>
    <property type="match status" value="1"/>
</dbReference>
<feature type="binding site" evidence="9 11">
    <location>
        <begin position="73"/>
        <end position="75"/>
    </location>
    <ligand>
        <name>substrate</name>
    </ligand>
</feature>
<comment type="subcellular location">
    <subcellularLocation>
        <location evidence="9">Cytoplasm</location>
    </subcellularLocation>
</comment>
<keyword evidence="2 9" id="KW-0566">Pantothenate biosynthesis</keyword>
<evidence type="ECO:0000256" key="9">
    <source>
        <dbReference type="HAMAP-Rule" id="MF_00446"/>
    </source>
</evidence>
<evidence type="ECO:0000256" key="13">
    <source>
        <dbReference type="PIRSR" id="PIRSR006246-5"/>
    </source>
</evidence>
<proteinExistence type="inferred from homology"/>
<comment type="pathway">
    <text evidence="9">Cofactor biosynthesis; (R)-pantothenate biosynthesis; beta-alanine from L-aspartate: step 1/1.</text>
</comment>
<dbReference type="KEGG" id="gfm:Enr17x_22150"/>
<organism evidence="14 15">
    <name type="scientific">Gimesia fumaroli</name>
    <dbReference type="NCBI Taxonomy" id="2527976"/>
    <lineage>
        <taxon>Bacteria</taxon>
        <taxon>Pseudomonadati</taxon>
        <taxon>Planctomycetota</taxon>
        <taxon>Planctomycetia</taxon>
        <taxon>Planctomycetales</taxon>
        <taxon>Planctomycetaceae</taxon>
        <taxon>Gimesia</taxon>
    </lineage>
</organism>
<dbReference type="GO" id="GO:0015940">
    <property type="term" value="P:pantothenate biosynthetic process"/>
    <property type="evidence" value="ECO:0007669"/>
    <property type="project" value="UniProtKB-UniRule"/>
</dbReference>
<name>A0A518IAQ2_9PLAN</name>
<dbReference type="OrthoDB" id="9803983at2"/>
<dbReference type="Proteomes" id="UP000318313">
    <property type="component" value="Chromosome"/>
</dbReference>
<dbReference type="CDD" id="cd06919">
    <property type="entry name" value="Asp_decarbox"/>
    <property type="match status" value="1"/>
</dbReference>
<dbReference type="InterPro" id="IPR003190">
    <property type="entry name" value="Asp_decarbox"/>
</dbReference>
<dbReference type="EMBL" id="CP037452">
    <property type="protein sequence ID" value="QDV50177.1"/>
    <property type="molecule type" value="Genomic_DNA"/>
</dbReference>
<comment type="function">
    <text evidence="9">Catalyzes the pyruvoyl-dependent decarboxylation of aspartate to produce beta-alanine.</text>
</comment>
<dbReference type="RefSeq" id="WP_145313982.1">
    <property type="nucleotide sequence ID" value="NZ_CP037452.1"/>
</dbReference>
<dbReference type="Pfam" id="PF02261">
    <property type="entry name" value="Asp_decarbox"/>
    <property type="match status" value="1"/>
</dbReference>
<dbReference type="GO" id="GO:0006523">
    <property type="term" value="P:alanine biosynthetic process"/>
    <property type="evidence" value="ECO:0007669"/>
    <property type="project" value="InterPro"/>
</dbReference>
<dbReference type="EC" id="4.1.1.11" evidence="9"/>